<keyword evidence="4" id="KW-1185">Reference proteome</keyword>
<dbReference type="OrthoDB" id="21513at2759"/>
<feature type="compositionally biased region" description="Polar residues" evidence="1">
    <location>
        <begin position="189"/>
        <end position="220"/>
    </location>
</feature>
<dbReference type="OMA" id="LMHIEKC"/>
<reference evidence="3" key="2">
    <citation type="submission" date="2021-05" db="UniProtKB">
        <authorList>
            <consortium name="EnsemblPlants"/>
        </authorList>
    </citation>
    <scope>IDENTIFICATION</scope>
    <source>
        <strain evidence="3">subsp. malaccensis</strain>
    </source>
</reference>
<dbReference type="PANTHER" id="PTHR47543:SF2">
    <property type="entry name" value="RNA POLYMERASE II TRANSCRIPTION FACTOR SIII SUBUNIT A"/>
    <property type="match status" value="1"/>
</dbReference>
<dbReference type="Gene3D" id="6.10.250.3180">
    <property type="match status" value="1"/>
</dbReference>
<dbReference type="Proteomes" id="UP000012960">
    <property type="component" value="Unplaced"/>
</dbReference>
<dbReference type="GO" id="GO:0006368">
    <property type="term" value="P:transcription elongation by RNA polymerase II"/>
    <property type="evidence" value="ECO:0007669"/>
    <property type="project" value="InterPro"/>
</dbReference>
<evidence type="ECO:0000313" key="3">
    <source>
        <dbReference type="EnsemblPlants" id="Ma09_p08680.2"/>
    </source>
</evidence>
<organism evidence="3 4">
    <name type="scientific">Musa acuminata subsp. malaccensis</name>
    <name type="common">Wild banana</name>
    <name type="synonym">Musa malaccensis</name>
    <dbReference type="NCBI Taxonomy" id="214687"/>
    <lineage>
        <taxon>Eukaryota</taxon>
        <taxon>Viridiplantae</taxon>
        <taxon>Streptophyta</taxon>
        <taxon>Embryophyta</taxon>
        <taxon>Tracheophyta</taxon>
        <taxon>Spermatophyta</taxon>
        <taxon>Magnoliopsida</taxon>
        <taxon>Liliopsida</taxon>
        <taxon>Zingiberales</taxon>
        <taxon>Musaceae</taxon>
        <taxon>Musa</taxon>
    </lineage>
</organism>
<dbReference type="PANTHER" id="PTHR47543">
    <property type="entry name" value="OS08G0169600 PROTEIN"/>
    <property type="match status" value="1"/>
</dbReference>
<dbReference type="EnsemblPlants" id="Ma09_t08680.2">
    <property type="protein sequence ID" value="Ma09_p08680.2"/>
    <property type="gene ID" value="Ma09_g08680"/>
</dbReference>
<sequence length="228" mass="26026">MEFPRKVPTLVELCLQTAISNLRYIGDVGEVDLYLLKDILPHCNIDQLTHIEDSTQGRDLSPVTDALWKRFYEQQFGVESANTVIKRMKQKKIVFKWRQLFEAKTKEREEAQNKMGEKLKQRYAETQAKKQSRQIQICSKIPPSAGKRSYWGGSGPSGMSNVKGNLMKKAKLEYLNSHEAKVHALMRRNASQQNSLSQTSLPRSTRQNNFLQSNSASSLKNGKPVARK</sequence>
<dbReference type="GO" id="GO:0070449">
    <property type="term" value="C:elongin complex"/>
    <property type="evidence" value="ECO:0007669"/>
    <property type="project" value="InterPro"/>
</dbReference>
<dbReference type="EMBL" id="HG996474">
    <property type="protein sequence ID" value="CAG1834596.1"/>
    <property type="molecule type" value="Genomic_DNA"/>
</dbReference>
<dbReference type="Gramene" id="Ma09_t08680.1">
    <property type="protein sequence ID" value="Ma09_p08680.1"/>
    <property type="gene ID" value="Ma09_g08680"/>
</dbReference>
<dbReference type="EnsemblPlants" id="Ma09_t08680.3">
    <property type="protein sequence ID" value="Ma09_p08680.3"/>
    <property type="gene ID" value="Ma09_g08680"/>
</dbReference>
<protein>
    <submittedName>
        <fullName evidence="2">(wild Malaysian banana) hypothetical protein</fullName>
    </submittedName>
</protein>
<evidence type="ECO:0000313" key="2">
    <source>
        <dbReference type="EMBL" id="CAG1834596.1"/>
    </source>
</evidence>
<dbReference type="Pfam" id="PF06881">
    <property type="entry name" value="Elongin_A"/>
    <property type="match status" value="1"/>
</dbReference>
<evidence type="ECO:0000256" key="1">
    <source>
        <dbReference type="SAM" id="MobiDB-lite"/>
    </source>
</evidence>
<proteinExistence type="predicted"/>
<dbReference type="Gramene" id="Ma09_t08680.2">
    <property type="protein sequence ID" value="Ma09_p08680.2"/>
    <property type="gene ID" value="Ma09_g08680"/>
</dbReference>
<accession>A0A804KHF9</accession>
<gene>
    <name evidence="2" type="ORF">GSMUA_227010.1</name>
</gene>
<feature type="region of interest" description="Disordered" evidence="1">
    <location>
        <begin position="186"/>
        <end position="228"/>
    </location>
</feature>
<dbReference type="EnsemblPlants" id="Ma09_t08680.1">
    <property type="protein sequence ID" value="Ma09_p08680.1"/>
    <property type="gene ID" value="Ma09_g08680"/>
</dbReference>
<evidence type="ECO:0000313" key="4">
    <source>
        <dbReference type="Proteomes" id="UP000012960"/>
    </source>
</evidence>
<dbReference type="Gramene" id="Ma09_t08680.3">
    <property type="protein sequence ID" value="Ma09_p08680.3"/>
    <property type="gene ID" value="Ma09_g08680"/>
</dbReference>
<name>A0A804KHF9_MUSAM</name>
<reference evidence="2" key="1">
    <citation type="submission" date="2021-03" db="EMBL/GenBank/DDBJ databases">
        <authorList>
            <consortium name="Genoscope - CEA"/>
            <person name="William W."/>
        </authorList>
    </citation>
    <scope>NUCLEOTIDE SEQUENCE</scope>
    <source>
        <strain evidence="2">Doubled-haploid Pahang</strain>
    </source>
</reference>
<dbReference type="InterPro" id="IPR010684">
    <property type="entry name" value="RNA_pol_II_trans_fac_SIII_A"/>
</dbReference>
<dbReference type="AlphaFoldDB" id="A0A804KHF9"/>